<sequence>MQGNWNNDQAYYRCRFPAEDALANKIVHPKVVYLREAEIIEDIDAWLATAFSPARIQATIAAMTEQASATENPAETRLRKQLAACDQRLTQYRAALNAGADAVHVAKWINETEQERQRVEGELRAVPTDQVDLYSKLGLTMTYYPEKNLWKPGWPRLPHVQMICVRGAVTTNFTCPPPPPSATSTASRCGLSEPHQPLVVGAPCRRHVPRTRSDAIKQQCAKPWTRPEVKEPRADLGERLVLAQIGQDRQRLLPGVEQPPPRPDDFAPAADQPGDVVQR</sequence>
<protein>
    <submittedName>
        <fullName evidence="2">Uncharacterized protein</fullName>
    </submittedName>
</protein>
<gene>
    <name evidence="2" type="ORF">J4557_11055</name>
</gene>
<feature type="region of interest" description="Disordered" evidence="1">
    <location>
        <begin position="211"/>
        <end position="232"/>
    </location>
</feature>
<feature type="region of interest" description="Disordered" evidence="1">
    <location>
        <begin position="245"/>
        <end position="279"/>
    </location>
</feature>
<accession>A0ABS3QVQ2</accession>
<dbReference type="Proteomes" id="UP000666915">
    <property type="component" value="Unassembled WGS sequence"/>
</dbReference>
<evidence type="ECO:0000256" key="1">
    <source>
        <dbReference type="SAM" id="MobiDB-lite"/>
    </source>
</evidence>
<keyword evidence="3" id="KW-1185">Reference proteome</keyword>
<reference evidence="2 3" key="1">
    <citation type="submission" date="2021-03" db="EMBL/GenBank/DDBJ databases">
        <authorList>
            <person name="Kanchanasin P."/>
            <person name="Saeng-In P."/>
            <person name="Phongsopitanun W."/>
            <person name="Yuki M."/>
            <person name="Kudo T."/>
            <person name="Ohkuma M."/>
            <person name="Tanasupawat S."/>
        </authorList>
    </citation>
    <scope>NUCLEOTIDE SEQUENCE [LARGE SCALE GENOMIC DNA]</scope>
    <source>
        <strain evidence="2 3">L46</strain>
    </source>
</reference>
<comment type="caution">
    <text evidence="2">The sequence shown here is derived from an EMBL/GenBank/DDBJ whole genome shotgun (WGS) entry which is preliminary data.</text>
</comment>
<evidence type="ECO:0000313" key="2">
    <source>
        <dbReference type="EMBL" id="MBO2438059.1"/>
    </source>
</evidence>
<organism evidence="2 3">
    <name type="scientific">Actinomadura nitritigenes</name>
    <dbReference type="NCBI Taxonomy" id="134602"/>
    <lineage>
        <taxon>Bacteria</taxon>
        <taxon>Bacillati</taxon>
        <taxon>Actinomycetota</taxon>
        <taxon>Actinomycetes</taxon>
        <taxon>Streptosporangiales</taxon>
        <taxon>Thermomonosporaceae</taxon>
        <taxon>Actinomadura</taxon>
    </lineage>
</organism>
<evidence type="ECO:0000313" key="3">
    <source>
        <dbReference type="Proteomes" id="UP000666915"/>
    </source>
</evidence>
<dbReference type="EMBL" id="JAGEOK010000006">
    <property type="protein sequence ID" value="MBO2438059.1"/>
    <property type="molecule type" value="Genomic_DNA"/>
</dbReference>
<name>A0ABS3QVQ2_9ACTN</name>
<proteinExistence type="predicted"/>